<keyword evidence="5" id="KW-0378">Hydrolase</keyword>
<keyword evidence="6" id="KW-0732">Signal</keyword>
<organism evidence="7 8">
    <name type="scientific">Croceitalea marina</name>
    <dbReference type="NCBI Taxonomy" id="1775166"/>
    <lineage>
        <taxon>Bacteria</taxon>
        <taxon>Pseudomonadati</taxon>
        <taxon>Bacteroidota</taxon>
        <taxon>Flavobacteriia</taxon>
        <taxon>Flavobacteriales</taxon>
        <taxon>Flavobacteriaceae</taxon>
        <taxon>Croceitalea</taxon>
    </lineage>
</organism>
<keyword evidence="2" id="KW-0031">Aminopeptidase</keyword>
<dbReference type="InterPro" id="IPR051464">
    <property type="entry name" value="Peptidase_M42_aminopept"/>
</dbReference>
<sequence length="709" mass="78006">MKFTTFYFLALIFSSQVSLAQNNGGNTSLVDHLIEFSKTSSITGREEQAASYIQALFKNADLEKDKLGNLILTIGTGEPRRLITVPLDEPGYVVSEILDDGYLKINPVGSGHNGNLYHQFLQGHEVNISTEKGSFIGVSTVPSAHFEGTRTPSENNKEVFKWQEARLDVGESTALDVTKKGIQLLDPVTLNKKPVIIGNTFIAANSAKTKSAAIALAMVAQQLTKKNIKGTVVVAWTALELINSKGIETVINNYGVFDEIYRFNRFLESDEVNNNKLVVNSTLLNRNTNNLVAVKPTTSFRMPASTVEFTKQRIYEYGFPSLYPETPVELVAISDIENLIAHWITIFGTEKKRTELPLVNRTDNLGAYNSFQNEHILISSLIDQYGVSGDENKVRELILSKLPIWANPNVDSKGNINLTFGQGDEHIVFVAHMDETGYVVDSIKDNGTLLLQPRGGMLNWLWEAQPALIHVNGNPIDGVFEPRADYKTAIKRSFTEPLAVNAGFTSKNQAEEAGIREGSTTVTMPKKMIRLSENRATARGFDDRVGCAALLMSLSDLNPDLLSQKVTFVWSVEEETGLSGSSFAAKTLSNATTVYPIDTYVSSDDPYSSETFANCPLGNGAVIRVLESINFISRANLKETQSLAAQNKIKVQYGMTVGGTDGQAFLGYGIPSIPLSWPGRYSHSPIEVMDYRDMNNLVSLIKALLKESK</sequence>
<dbReference type="InterPro" id="IPR023367">
    <property type="entry name" value="Peptidase_M42_dom2"/>
</dbReference>
<dbReference type="SUPFAM" id="SSF101821">
    <property type="entry name" value="Aminopeptidase/glucanase lid domain"/>
    <property type="match status" value="2"/>
</dbReference>
<dbReference type="Proteomes" id="UP001597526">
    <property type="component" value="Unassembled WGS sequence"/>
</dbReference>
<comment type="caution">
    <text evidence="7">The sequence shown here is derived from an EMBL/GenBank/DDBJ whole genome shotgun (WGS) entry which is preliminary data.</text>
</comment>
<name>A0ABW5N045_9FLAO</name>
<evidence type="ECO:0000256" key="6">
    <source>
        <dbReference type="SAM" id="SignalP"/>
    </source>
</evidence>
<dbReference type="RefSeq" id="WP_099544566.1">
    <property type="nucleotide sequence ID" value="NZ_JBHULB010000013.1"/>
</dbReference>
<keyword evidence="4" id="KW-0479">Metal-binding</keyword>
<keyword evidence="3" id="KW-0645">Protease</keyword>
<feature type="signal peptide" evidence="6">
    <location>
        <begin position="1"/>
        <end position="20"/>
    </location>
</feature>
<feature type="chain" id="PRO_5046952152" evidence="6">
    <location>
        <begin position="21"/>
        <end position="709"/>
    </location>
</feature>
<evidence type="ECO:0000256" key="3">
    <source>
        <dbReference type="ARBA" id="ARBA00022670"/>
    </source>
</evidence>
<dbReference type="Gene3D" id="3.40.630.10">
    <property type="entry name" value="Zn peptidases"/>
    <property type="match status" value="2"/>
</dbReference>
<accession>A0ABW5N045</accession>
<protein>
    <submittedName>
        <fullName evidence="7">M28 family peptidase</fullName>
    </submittedName>
</protein>
<proteinExistence type="inferred from homology"/>
<keyword evidence="8" id="KW-1185">Reference proteome</keyword>
<evidence type="ECO:0000313" key="7">
    <source>
        <dbReference type="EMBL" id="MFD2587334.1"/>
    </source>
</evidence>
<dbReference type="InterPro" id="IPR008007">
    <property type="entry name" value="Peptidase_M42"/>
</dbReference>
<dbReference type="Pfam" id="PF05343">
    <property type="entry name" value="Peptidase_M42"/>
    <property type="match status" value="2"/>
</dbReference>
<dbReference type="SUPFAM" id="SSF53187">
    <property type="entry name" value="Zn-dependent exopeptidases"/>
    <property type="match status" value="2"/>
</dbReference>
<evidence type="ECO:0000256" key="1">
    <source>
        <dbReference type="ARBA" id="ARBA00006272"/>
    </source>
</evidence>
<dbReference type="PANTHER" id="PTHR32481:SF0">
    <property type="entry name" value="AMINOPEPTIDASE YPDE-RELATED"/>
    <property type="match status" value="1"/>
</dbReference>
<evidence type="ECO:0000256" key="5">
    <source>
        <dbReference type="ARBA" id="ARBA00022801"/>
    </source>
</evidence>
<evidence type="ECO:0000256" key="2">
    <source>
        <dbReference type="ARBA" id="ARBA00022438"/>
    </source>
</evidence>
<comment type="similarity">
    <text evidence="1">Belongs to the peptidase M42 family.</text>
</comment>
<reference evidence="8" key="1">
    <citation type="journal article" date="2019" name="Int. J. Syst. Evol. Microbiol.">
        <title>The Global Catalogue of Microorganisms (GCM) 10K type strain sequencing project: providing services to taxonomists for standard genome sequencing and annotation.</title>
        <authorList>
            <consortium name="The Broad Institute Genomics Platform"/>
            <consortium name="The Broad Institute Genome Sequencing Center for Infectious Disease"/>
            <person name="Wu L."/>
            <person name="Ma J."/>
        </authorList>
    </citation>
    <scope>NUCLEOTIDE SEQUENCE [LARGE SCALE GENOMIC DNA]</scope>
    <source>
        <strain evidence="8">KCTC 52368</strain>
    </source>
</reference>
<dbReference type="EMBL" id="JBHULB010000013">
    <property type="protein sequence ID" value="MFD2587334.1"/>
    <property type="molecule type" value="Genomic_DNA"/>
</dbReference>
<gene>
    <name evidence="7" type="ORF">ACFSQJ_10355</name>
</gene>
<evidence type="ECO:0000313" key="8">
    <source>
        <dbReference type="Proteomes" id="UP001597526"/>
    </source>
</evidence>
<dbReference type="Gene3D" id="2.40.30.40">
    <property type="entry name" value="Peptidase M42, domain 2"/>
    <property type="match status" value="2"/>
</dbReference>
<evidence type="ECO:0000256" key="4">
    <source>
        <dbReference type="ARBA" id="ARBA00022723"/>
    </source>
</evidence>
<dbReference type="PANTHER" id="PTHR32481">
    <property type="entry name" value="AMINOPEPTIDASE"/>
    <property type="match status" value="1"/>
</dbReference>